<keyword evidence="1" id="KW-0812">Transmembrane</keyword>
<evidence type="ECO:0000313" key="3">
    <source>
        <dbReference type="WBParaSite" id="ACRNAN_scaffold7307.g31298.t1"/>
    </source>
</evidence>
<protein>
    <submittedName>
        <fullName evidence="3">Uncharacterized protein</fullName>
    </submittedName>
</protein>
<keyword evidence="2" id="KW-1185">Reference proteome</keyword>
<dbReference type="AlphaFoldDB" id="A0A914EEL3"/>
<accession>A0A914EEL3</accession>
<keyword evidence="1" id="KW-1133">Transmembrane helix</keyword>
<reference evidence="3" key="1">
    <citation type="submission" date="2022-11" db="UniProtKB">
        <authorList>
            <consortium name="WormBaseParasite"/>
        </authorList>
    </citation>
    <scope>IDENTIFICATION</scope>
</reference>
<sequence length="71" mass="8663">MDDVYFLYNKRMYNYGIILMPIAIIPMVIILYCCNKMAKRRNFKRIEHILHQMRRSDVNKELLEKLLEEAV</sequence>
<proteinExistence type="predicted"/>
<evidence type="ECO:0000256" key="1">
    <source>
        <dbReference type="SAM" id="Phobius"/>
    </source>
</evidence>
<dbReference type="WBParaSite" id="ACRNAN_scaffold7307.g31298.t1">
    <property type="protein sequence ID" value="ACRNAN_scaffold7307.g31298.t1"/>
    <property type="gene ID" value="ACRNAN_scaffold7307.g31298"/>
</dbReference>
<keyword evidence="1" id="KW-0472">Membrane</keyword>
<dbReference type="Proteomes" id="UP000887540">
    <property type="component" value="Unplaced"/>
</dbReference>
<evidence type="ECO:0000313" key="2">
    <source>
        <dbReference type="Proteomes" id="UP000887540"/>
    </source>
</evidence>
<feature type="transmembrane region" description="Helical" evidence="1">
    <location>
        <begin position="12"/>
        <end position="34"/>
    </location>
</feature>
<organism evidence="2 3">
    <name type="scientific">Acrobeloides nanus</name>
    <dbReference type="NCBI Taxonomy" id="290746"/>
    <lineage>
        <taxon>Eukaryota</taxon>
        <taxon>Metazoa</taxon>
        <taxon>Ecdysozoa</taxon>
        <taxon>Nematoda</taxon>
        <taxon>Chromadorea</taxon>
        <taxon>Rhabditida</taxon>
        <taxon>Tylenchina</taxon>
        <taxon>Cephalobomorpha</taxon>
        <taxon>Cephaloboidea</taxon>
        <taxon>Cephalobidae</taxon>
        <taxon>Acrobeloides</taxon>
    </lineage>
</organism>
<name>A0A914EEL3_9BILA</name>